<dbReference type="PhylomeDB" id="A0A0G4HK48"/>
<dbReference type="EMBL" id="CDMZ01002978">
    <property type="protein sequence ID" value="CEM44634.1"/>
    <property type="molecule type" value="Genomic_DNA"/>
</dbReference>
<evidence type="ECO:0000313" key="2">
    <source>
        <dbReference type="EMBL" id="CEM44634.1"/>
    </source>
</evidence>
<feature type="region of interest" description="Disordered" evidence="1">
    <location>
        <begin position="1"/>
        <end position="27"/>
    </location>
</feature>
<gene>
    <name evidence="2" type="ORF">Cvel_7229</name>
</gene>
<protein>
    <submittedName>
        <fullName evidence="2">Uncharacterized protein</fullName>
    </submittedName>
</protein>
<accession>A0A0G4HK48</accession>
<name>A0A0G4HK48_9ALVE</name>
<reference evidence="2" key="1">
    <citation type="submission" date="2014-11" db="EMBL/GenBank/DDBJ databases">
        <authorList>
            <person name="Otto D Thomas"/>
            <person name="Naeem Raeece"/>
        </authorList>
    </citation>
    <scope>NUCLEOTIDE SEQUENCE</scope>
</reference>
<organism evidence="2">
    <name type="scientific">Chromera velia CCMP2878</name>
    <dbReference type="NCBI Taxonomy" id="1169474"/>
    <lineage>
        <taxon>Eukaryota</taxon>
        <taxon>Sar</taxon>
        <taxon>Alveolata</taxon>
        <taxon>Colpodellida</taxon>
        <taxon>Chromeraceae</taxon>
        <taxon>Chromera</taxon>
    </lineage>
</organism>
<sequence length="180" mass="20220">MVDSIGDDTRPPNKSVSVSQHRPAARRRMHIDSCTTAPIGWEKELGGMVIWSRLSDMSFGLAHKKAEKKIRISRLAMLCIAQKCKVRGVGWQVLFIMVYLTYDPVPYLMRQDDADSEGETILRKEGKESYMVMRDARGFLAEILLDNPRGDGHTTNLPFTDVIVPHTDEVAAAMRDEGSV</sequence>
<dbReference type="AlphaFoldDB" id="A0A0G4HK48"/>
<evidence type="ECO:0000256" key="1">
    <source>
        <dbReference type="SAM" id="MobiDB-lite"/>
    </source>
</evidence>
<dbReference type="VEuPathDB" id="CryptoDB:Cvel_7229"/>
<proteinExistence type="predicted"/>